<sequence length="153" mass="17375">MKLLLFNFESVKLKKLKFGSKSMQWLKTCLSLFLSFAILFVGSAAVASSVHKRCLMPSEQMQPIPMEASQNQDTMHTDCMKIETKAKKSLHDPSCMSEQECIMSFAKIAYTPSPQEFLYAKVFPPIERSAFYSLDQNLPAPFPSVLWKPPRSN</sequence>
<dbReference type="RefSeq" id="WP_000771461.1">
    <property type="nucleotide sequence ID" value="NZ_AP031582.1"/>
</dbReference>
<evidence type="ECO:0000313" key="1">
    <source>
        <dbReference type="EMBL" id="APP29973.1"/>
    </source>
</evidence>
<proteinExistence type="predicted"/>
<accession>A0A1E3MBX4</accession>
<name>A0A1E3MBX4_ACIBA</name>
<dbReference type="AlphaFoldDB" id="A0A1E3MBX4"/>
<evidence type="ECO:0000313" key="2">
    <source>
        <dbReference type="Proteomes" id="UP000072389"/>
    </source>
</evidence>
<dbReference type="Proteomes" id="UP000072389">
    <property type="component" value="Chromosome"/>
</dbReference>
<dbReference type="EMBL" id="CP018664">
    <property type="protein sequence ID" value="APP29973.1"/>
    <property type="molecule type" value="Genomic_DNA"/>
</dbReference>
<gene>
    <name evidence="1" type="ORF">AUO97_03720</name>
</gene>
<protein>
    <submittedName>
        <fullName evidence="1">Uncharacterized protein</fullName>
    </submittedName>
</protein>
<reference evidence="1 2" key="1">
    <citation type="journal article" date="2014" name="Antimicrob. Agents Chemother.">
        <title>Triclosan can select for an AdeIJK-overexpressing mutant of Acinetobacter baumannii ATCC 17978 that displays reduced susceptibility to multiple antibiotics.</title>
        <authorList>
            <person name="Fernando D.M."/>
            <person name="Xu W."/>
            <person name="Loewen P.C."/>
            <person name="Zhanel G.G."/>
            <person name="Kumar A."/>
        </authorList>
    </citation>
    <scope>NUCLEOTIDE SEQUENCE [LARGE SCALE GENOMIC DNA]</scope>
    <source>
        <strain evidence="1 2">ATCC 17978</strain>
    </source>
</reference>
<organism evidence="1 2">
    <name type="scientific">Acinetobacter baumannii</name>
    <dbReference type="NCBI Taxonomy" id="470"/>
    <lineage>
        <taxon>Bacteria</taxon>
        <taxon>Pseudomonadati</taxon>
        <taxon>Pseudomonadota</taxon>
        <taxon>Gammaproteobacteria</taxon>
        <taxon>Moraxellales</taxon>
        <taxon>Moraxellaceae</taxon>
        <taxon>Acinetobacter</taxon>
        <taxon>Acinetobacter calcoaceticus/baumannii complex</taxon>
    </lineage>
</organism>